<dbReference type="RefSeq" id="WP_250828127.1">
    <property type="nucleotide sequence ID" value="NZ_JAMOIL010000023.1"/>
</dbReference>
<proteinExistence type="predicted"/>
<keyword evidence="3" id="KW-1185">Reference proteome</keyword>
<evidence type="ECO:0000313" key="3">
    <source>
        <dbReference type="Proteomes" id="UP001139485"/>
    </source>
</evidence>
<sequence length="124" mass="13390">MSDLIARVPSQALEDPSAGRIFANDHDVFGVDDTYFETFTAIWRREHVEGQSALNAITRARRAVAVAEQDLEDAVESARSAGESWEAIGRAAGITRQSAHARWAPSDADVAAAKLGPGRRSRQG</sequence>
<reference evidence="2" key="1">
    <citation type="submission" date="2022-05" db="EMBL/GenBank/DDBJ databases">
        <authorList>
            <person name="Tuo L."/>
        </authorList>
    </citation>
    <scope>NUCLEOTIDE SEQUENCE</scope>
    <source>
        <strain evidence="2">BSK12Z-4</strain>
    </source>
</reference>
<accession>A0A9X2IFY2</accession>
<evidence type="ECO:0000256" key="1">
    <source>
        <dbReference type="SAM" id="MobiDB-lite"/>
    </source>
</evidence>
<name>A0A9X2IFY2_9ACTN</name>
<evidence type="ECO:0000313" key="2">
    <source>
        <dbReference type="EMBL" id="MCM0621787.1"/>
    </source>
</evidence>
<dbReference type="EMBL" id="JAMOIL010000023">
    <property type="protein sequence ID" value="MCM0621787.1"/>
    <property type="molecule type" value="Genomic_DNA"/>
</dbReference>
<comment type="caution">
    <text evidence="2">The sequence shown here is derived from an EMBL/GenBank/DDBJ whole genome shotgun (WGS) entry which is preliminary data.</text>
</comment>
<dbReference type="Proteomes" id="UP001139485">
    <property type="component" value="Unassembled WGS sequence"/>
</dbReference>
<feature type="region of interest" description="Disordered" evidence="1">
    <location>
        <begin position="99"/>
        <end position="124"/>
    </location>
</feature>
<dbReference type="AlphaFoldDB" id="A0A9X2IFY2"/>
<organism evidence="2 3">
    <name type="scientific">Nocardioides bruguierae</name>
    <dbReference type="NCBI Taxonomy" id="2945102"/>
    <lineage>
        <taxon>Bacteria</taxon>
        <taxon>Bacillati</taxon>
        <taxon>Actinomycetota</taxon>
        <taxon>Actinomycetes</taxon>
        <taxon>Propionibacteriales</taxon>
        <taxon>Nocardioidaceae</taxon>
        <taxon>Nocardioides</taxon>
    </lineage>
</organism>
<gene>
    <name evidence="2" type="ORF">M8330_15970</name>
</gene>
<protein>
    <submittedName>
        <fullName evidence="2">Uncharacterized protein</fullName>
    </submittedName>
</protein>